<dbReference type="AlphaFoldDB" id="A0A183GT61"/>
<feature type="compositionally biased region" description="Basic and acidic residues" evidence="1">
    <location>
        <begin position="117"/>
        <end position="128"/>
    </location>
</feature>
<evidence type="ECO:0000313" key="4">
    <source>
        <dbReference type="WBParaSite" id="HPBE_0002588101-mRNA-1"/>
    </source>
</evidence>
<keyword evidence="3" id="KW-1185">Reference proteome</keyword>
<accession>A0A183GT61</accession>
<gene>
    <name evidence="2" type="ORF">HPBE_LOCUS25880</name>
</gene>
<name>A0A183GT61_HELPZ</name>
<evidence type="ECO:0000313" key="3">
    <source>
        <dbReference type="Proteomes" id="UP000050761"/>
    </source>
</evidence>
<dbReference type="Proteomes" id="UP000050761">
    <property type="component" value="Unassembled WGS sequence"/>
</dbReference>
<reference evidence="4" key="2">
    <citation type="submission" date="2019-09" db="UniProtKB">
        <authorList>
            <consortium name="WormBaseParasite"/>
        </authorList>
    </citation>
    <scope>IDENTIFICATION</scope>
</reference>
<organism evidence="3 4">
    <name type="scientific">Heligmosomoides polygyrus</name>
    <name type="common">Parasitic roundworm</name>
    <dbReference type="NCBI Taxonomy" id="6339"/>
    <lineage>
        <taxon>Eukaryota</taxon>
        <taxon>Metazoa</taxon>
        <taxon>Ecdysozoa</taxon>
        <taxon>Nematoda</taxon>
        <taxon>Chromadorea</taxon>
        <taxon>Rhabditida</taxon>
        <taxon>Rhabditina</taxon>
        <taxon>Rhabditomorpha</taxon>
        <taxon>Strongyloidea</taxon>
        <taxon>Heligmosomidae</taxon>
        <taxon>Heligmosomoides</taxon>
    </lineage>
</organism>
<dbReference type="EMBL" id="UZAH01038761">
    <property type="protein sequence ID" value="VDP54427.1"/>
    <property type="molecule type" value="Genomic_DNA"/>
</dbReference>
<feature type="compositionally biased region" description="Basic residues" evidence="1">
    <location>
        <begin position="101"/>
        <end position="116"/>
    </location>
</feature>
<evidence type="ECO:0000256" key="1">
    <source>
        <dbReference type="SAM" id="MobiDB-lite"/>
    </source>
</evidence>
<accession>A0A3P8DRV2</accession>
<reference evidence="2 3" key="1">
    <citation type="submission" date="2018-11" db="EMBL/GenBank/DDBJ databases">
        <authorList>
            <consortium name="Pathogen Informatics"/>
        </authorList>
    </citation>
    <scope>NUCLEOTIDE SEQUENCE [LARGE SCALE GENOMIC DNA]</scope>
</reference>
<evidence type="ECO:0000313" key="2">
    <source>
        <dbReference type="EMBL" id="VDP54427.1"/>
    </source>
</evidence>
<sequence length="184" mass="22561">MPPDFGTTRSRVSFFNFDTHIRFLNWWRCPFLHVVPLELFALRAQPITDIRLQATGPFDRPAYEDPCHITWCMTVQVYRDSAPASAGADAQKKKKEEEGRRRRRRRKKKKKKKKKKKEEGRRKKEEGRRKKKKKEEEEEGRRKKKKEEEEGRRRRKKKKEEEEGRRRRKKKEEEGRRKKEEGRR</sequence>
<protein>
    <submittedName>
        <fullName evidence="4">Octapeptide-repeat protein T2</fullName>
    </submittedName>
</protein>
<feature type="region of interest" description="Disordered" evidence="1">
    <location>
        <begin position="82"/>
        <end position="184"/>
    </location>
</feature>
<feature type="compositionally biased region" description="Basic and acidic residues" evidence="1">
    <location>
        <begin position="159"/>
        <end position="184"/>
    </location>
</feature>
<proteinExistence type="predicted"/>
<dbReference type="WBParaSite" id="HPBE_0002588101-mRNA-1">
    <property type="protein sequence ID" value="HPBE_0002588101-mRNA-1"/>
    <property type="gene ID" value="HPBE_0002588101"/>
</dbReference>
<feature type="compositionally biased region" description="Basic and acidic residues" evidence="1">
    <location>
        <begin position="90"/>
        <end position="100"/>
    </location>
</feature>